<evidence type="ECO:0000259" key="10">
    <source>
        <dbReference type="Pfam" id="PF05131"/>
    </source>
</evidence>
<dbReference type="GO" id="GO:0006886">
    <property type="term" value="P:intracellular protein transport"/>
    <property type="evidence" value="ECO:0007669"/>
    <property type="project" value="UniProtKB-UniRule"/>
</dbReference>
<organism evidence="12 13">
    <name type="scientific">Hericium alpestre</name>
    <dbReference type="NCBI Taxonomy" id="135208"/>
    <lineage>
        <taxon>Eukaryota</taxon>
        <taxon>Fungi</taxon>
        <taxon>Dikarya</taxon>
        <taxon>Basidiomycota</taxon>
        <taxon>Agaricomycotina</taxon>
        <taxon>Agaricomycetes</taxon>
        <taxon>Russulales</taxon>
        <taxon>Hericiaceae</taxon>
        <taxon>Hericium</taxon>
    </lineage>
</organism>
<feature type="region of interest" description="Disordered" evidence="9">
    <location>
        <begin position="13"/>
        <end position="52"/>
    </location>
</feature>
<dbReference type="InterPro" id="IPR000547">
    <property type="entry name" value="Clathrin_H-chain/VPS_repeat"/>
</dbReference>
<keyword evidence="4" id="KW-0862">Zinc</keyword>
<dbReference type="InterPro" id="IPR036322">
    <property type="entry name" value="WD40_repeat_dom_sf"/>
</dbReference>
<reference evidence="12 13" key="1">
    <citation type="submission" date="2019-02" db="EMBL/GenBank/DDBJ databases">
        <title>Genome sequencing of the rare red list fungi Hericium alpestre (H. flagellum).</title>
        <authorList>
            <person name="Buettner E."/>
            <person name="Kellner H."/>
        </authorList>
    </citation>
    <scope>NUCLEOTIDE SEQUENCE [LARGE SCALE GENOMIC DNA]</scope>
    <source>
        <strain evidence="12 13">DSM 108284</strain>
    </source>
</reference>
<dbReference type="CDD" id="cd16462">
    <property type="entry name" value="RING-H2_Pep3p-like"/>
    <property type="match status" value="1"/>
</dbReference>
<evidence type="ECO:0000256" key="4">
    <source>
        <dbReference type="ARBA" id="ARBA00022833"/>
    </source>
</evidence>
<dbReference type="EMBL" id="SFCI01000024">
    <property type="protein sequence ID" value="TFY83521.1"/>
    <property type="molecule type" value="Genomic_DNA"/>
</dbReference>
<accession>A0A4Z0AB09</accession>
<dbReference type="GO" id="GO:0005768">
    <property type="term" value="C:endosome"/>
    <property type="evidence" value="ECO:0007669"/>
    <property type="project" value="TreeGrafter"/>
</dbReference>
<keyword evidence="3" id="KW-0863">Zinc-finger</keyword>
<dbReference type="AlphaFoldDB" id="A0A4Z0AB09"/>
<keyword evidence="2" id="KW-0479">Metal-binding</keyword>
<dbReference type="PANTHER" id="PTHR23323">
    <property type="entry name" value="VACUOLAR PROTEIN SORTING-ASSOCIATED PROTEIN"/>
    <property type="match status" value="1"/>
</dbReference>
<keyword evidence="5" id="KW-0472">Membrane</keyword>
<dbReference type="Proteomes" id="UP000298061">
    <property type="component" value="Unassembled WGS sequence"/>
</dbReference>
<comment type="subcellular location">
    <subcellularLocation>
        <location evidence="6">Endomembrane system</location>
        <topology evidence="6">Peripheral membrane protein</topology>
        <orientation evidence="6">Cytoplasmic side</orientation>
    </subcellularLocation>
</comment>
<feature type="coiled-coil region" evidence="8">
    <location>
        <begin position="854"/>
        <end position="895"/>
    </location>
</feature>
<dbReference type="GO" id="GO:0007032">
    <property type="term" value="P:endosome organization"/>
    <property type="evidence" value="ECO:0007669"/>
    <property type="project" value="TreeGrafter"/>
</dbReference>
<dbReference type="GO" id="GO:0030897">
    <property type="term" value="C:HOPS complex"/>
    <property type="evidence" value="ECO:0007669"/>
    <property type="project" value="TreeGrafter"/>
</dbReference>
<dbReference type="GO" id="GO:0008270">
    <property type="term" value="F:zinc ion binding"/>
    <property type="evidence" value="ECO:0007669"/>
    <property type="project" value="UniProtKB-KW"/>
</dbReference>
<dbReference type="GO" id="GO:0030674">
    <property type="term" value="F:protein-macromolecule adaptor activity"/>
    <property type="evidence" value="ECO:0007669"/>
    <property type="project" value="TreeGrafter"/>
</dbReference>
<dbReference type="InterPro" id="IPR007810">
    <property type="entry name" value="Pep3/Vps18_beta-prop"/>
</dbReference>
<dbReference type="GO" id="GO:0007033">
    <property type="term" value="P:vacuole organization"/>
    <property type="evidence" value="ECO:0007669"/>
    <property type="project" value="TreeGrafter"/>
</dbReference>
<evidence type="ECO:0000256" key="5">
    <source>
        <dbReference type="ARBA" id="ARBA00023136"/>
    </source>
</evidence>
<name>A0A4Z0AB09_9AGAM</name>
<dbReference type="SUPFAM" id="SSF50978">
    <property type="entry name" value="WD40 repeat-like"/>
    <property type="match status" value="1"/>
</dbReference>
<evidence type="ECO:0000259" key="11">
    <source>
        <dbReference type="Pfam" id="PF26148"/>
    </source>
</evidence>
<comment type="similarity">
    <text evidence="1">Belongs to the VPS18 family.</text>
</comment>
<dbReference type="OrthoDB" id="1845386at2759"/>
<evidence type="ECO:0000313" key="12">
    <source>
        <dbReference type="EMBL" id="TFY83521.1"/>
    </source>
</evidence>
<keyword evidence="8" id="KW-0175">Coiled coil</keyword>
<feature type="repeat" description="CHCR" evidence="7">
    <location>
        <begin position="659"/>
        <end position="824"/>
    </location>
</feature>
<dbReference type="PROSITE" id="PS50236">
    <property type="entry name" value="CHCR"/>
    <property type="match status" value="1"/>
</dbReference>
<evidence type="ECO:0000256" key="3">
    <source>
        <dbReference type="ARBA" id="ARBA00022771"/>
    </source>
</evidence>
<evidence type="ECO:0000256" key="6">
    <source>
        <dbReference type="ARBA" id="ARBA00029433"/>
    </source>
</evidence>
<evidence type="ECO:0000256" key="2">
    <source>
        <dbReference type="ARBA" id="ARBA00022723"/>
    </source>
</evidence>
<evidence type="ECO:0000256" key="9">
    <source>
        <dbReference type="SAM" id="MobiDB-lite"/>
    </source>
</evidence>
<dbReference type="SUPFAM" id="SSF57850">
    <property type="entry name" value="RING/U-box"/>
    <property type="match status" value="1"/>
</dbReference>
<keyword evidence="13" id="KW-1185">Reference proteome</keyword>
<protein>
    <submittedName>
        <fullName evidence="12">Uncharacterized protein</fullName>
    </submittedName>
</protein>
<dbReference type="Pfam" id="PF05131">
    <property type="entry name" value="Pep3_Vps18"/>
    <property type="match status" value="1"/>
</dbReference>
<feature type="domain" description="Pep3/Vps18 beta-propeller" evidence="10">
    <location>
        <begin position="62"/>
        <end position="429"/>
    </location>
</feature>
<dbReference type="InterPro" id="IPR058919">
    <property type="entry name" value="Pep3/Vps18_RING_C"/>
</dbReference>
<dbReference type="PANTHER" id="PTHR23323:SF26">
    <property type="entry name" value="VACUOLAR PROTEIN SORTING-ASSOCIATED PROTEIN 18 HOMOLOG"/>
    <property type="match status" value="1"/>
</dbReference>
<proteinExistence type="inferred from homology"/>
<gene>
    <name evidence="12" type="ORF">EWM64_g503</name>
</gene>
<evidence type="ECO:0000256" key="1">
    <source>
        <dbReference type="ARBA" id="ARBA00010454"/>
    </source>
</evidence>
<feature type="domain" description="Pep3/Vps18 RING C-terminal" evidence="11">
    <location>
        <begin position="900"/>
        <end position="958"/>
    </location>
</feature>
<evidence type="ECO:0000256" key="7">
    <source>
        <dbReference type="PROSITE-ProRule" id="PRU01006"/>
    </source>
</evidence>
<sequence>MFDDYVEHATMPAGGMAPGAQTLPPLQYEGFEPSPYAQDESRGEDLNADSAQYGAPTTGLTPMFDLGRVQYTLPASLISLVVSSDLLAMGLSSNVIILIELAHAEQVVKIQIPRKPTEMTIHKIFLDPSGRHLLITSQQGENWYLYKGWKKPKQLKTFKMVIESVAWNKAALLSSSHLTSSREILIGGRNGTIYEALLDAEEDFFKSQDRYLQPVFSLPERHPITGLAFDYFPPLDHKKALILVTTPSRIYQFIGAPDRRSEDGGRVFTGLFASYRDIAPKILELPSDMQHSELHYYMPNSDQAQSLPREMAWMTGPGIYHGTLNFASTSDDLIDNAELFHYPTFPNSPSTSSPDALSQQVPTSIALTEFHFMLLYRDRIAAVCTLDDNLTYEELLPLKPGETVRALTADPVRKTYWVYTDQSLFELVVKNEDRDVWKIYKERGNFDIALKHAKTAGQRDSVISAQGHAFFNESRYFQAAQSYAQSSVTFEEVTLKFLDANERDALRSYLISRLERTRKTEYTQRMMLATWLVEFFLSKCNELDDLTASSSGSYDIDNVKAERTILEDDLRHFLETYKDNLEPDTIYELIQGHGRTDMYLHFAALVGDHERVVEHWILEEEWSKAIEVISRQPSLDLYYRFGTVLMRHAPKETVDVWLRQRALDPLKLVPALLQFQHAPRDPLSPNHAARYLNHVIFEQHNTSPTIHNLLVTFYASPSSPAPDDDGPLLRFLSSAPTDPLTGKPYYDLDYALRLCSEAGRIQPCVHIYSQMGLWESSVDLALEKGDLELAKINADKPEDDQQLRKKLWLKIAKFVVQDKKDIKMAMRFLENTDLLKIEDILPFFPDFVVIDDFKDEIANALEGYSAQIDSLKNEMDEATRNAESIKEYIAGLKNRFITIDAGEKCSVCSYPLFTRQFYVFPCQHTFHADCLIGLTKEYLPPHALRRILALQNELIRGNPGAIDRASIIPLTGSNPSARPPTTQRTLLSANFAAPLQNGTRAANSFGRNILSAGDRLRDLIVPDALASVVTAPAGWIPGIGGGAKRLQKDGGKRAEKLREELDDILASTCPLCESVVAGLDKPFVKDGEGEAGWEL</sequence>
<dbReference type="Pfam" id="PF26148">
    <property type="entry name" value="VPS18_RING_C"/>
    <property type="match status" value="1"/>
</dbReference>
<comment type="caution">
    <text evidence="12">The sequence shown here is derived from an EMBL/GenBank/DDBJ whole genome shotgun (WGS) entry which is preliminary data.</text>
</comment>
<evidence type="ECO:0000256" key="8">
    <source>
        <dbReference type="SAM" id="Coils"/>
    </source>
</evidence>
<dbReference type="GO" id="GO:0048284">
    <property type="term" value="P:organelle fusion"/>
    <property type="evidence" value="ECO:0007669"/>
    <property type="project" value="TreeGrafter"/>
</dbReference>
<dbReference type="GO" id="GO:0006904">
    <property type="term" value="P:vesicle docking involved in exocytosis"/>
    <property type="evidence" value="ECO:0007669"/>
    <property type="project" value="TreeGrafter"/>
</dbReference>
<evidence type="ECO:0000313" key="13">
    <source>
        <dbReference type="Proteomes" id="UP000298061"/>
    </source>
</evidence>
<dbReference type="STRING" id="135208.A0A4Z0AB09"/>